<evidence type="ECO:0000256" key="5">
    <source>
        <dbReference type="SAM" id="MobiDB-lite"/>
    </source>
</evidence>
<evidence type="ECO:0000313" key="8">
    <source>
        <dbReference type="Proteomes" id="UP000030528"/>
    </source>
</evidence>
<organism evidence="7 8">
    <name type="scientific">Pontibacillus halophilus JSM 076056 = DSM 19796</name>
    <dbReference type="NCBI Taxonomy" id="1385510"/>
    <lineage>
        <taxon>Bacteria</taxon>
        <taxon>Bacillati</taxon>
        <taxon>Bacillota</taxon>
        <taxon>Bacilli</taxon>
        <taxon>Bacillales</taxon>
        <taxon>Bacillaceae</taxon>
        <taxon>Pontibacillus</taxon>
    </lineage>
</organism>
<evidence type="ECO:0000256" key="4">
    <source>
        <dbReference type="PIRNR" id="PIRNR005690"/>
    </source>
</evidence>
<keyword evidence="6" id="KW-0812">Transmembrane</keyword>
<reference evidence="7 8" key="1">
    <citation type="submission" date="2013-08" db="EMBL/GenBank/DDBJ databases">
        <authorList>
            <person name="Huang J."/>
            <person name="Wang G."/>
        </authorList>
    </citation>
    <scope>NUCLEOTIDE SEQUENCE [LARGE SCALE GENOMIC DNA]</scope>
    <source>
        <strain evidence="7 8">JSM 076056</strain>
    </source>
</reference>
<dbReference type="PANTHER" id="PTHR22550">
    <property type="entry name" value="SPORE GERMINATION PROTEIN"/>
    <property type="match status" value="1"/>
</dbReference>
<feature type="transmembrane region" description="Helical" evidence="6">
    <location>
        <begin position="362"/>
        <end position="381"/>
    </location>
</feature>
<dbReference type="InterPro" id="IPR050768">
    <property type="entry name" value="UPF0353/GerABKA_families"/>
</dbReference>
<proteinExistence type="inferred from homology"/>
<sequence length="481" mass="54083">MKKVAKSVEKNVQYLIDELNKTDDLRMRIFEQEKAVLLYYETLVDLEKMQNRIFSPLTEGEHVHIETLPWAITTGNLNQVVRDLLQGQAVYLKEGSSEVITFNVDSVFNRDASEPDIEKVVRGPHDGLVEQLSVNINQIRKRIQNHNLVVRYYQLGKKTNTKIAVMYMKDIADPSIVDEVDRRLRAIQADMILSPGFLEEYLDDSTMSPFPQMLSTERPDRVTANIMDGRISIMADGSPTALVVPVTFFSFYQAPEDYNSRWYAGSFIRMIRLASFIIAIGLPAFYIAVVSYHFEVIPDSLIIPIKSSINDIPFPPLIEALMMVVIIELIREAGIRLPSPVGQTIGIVGGLVIGDAVVKAGLISNIMVIVIALTAIASFVVPSNELSITLRILTFPFILAAGTLGFVGIVFLLLLLLIHLTKLQSFGTPYFAPMTPLRIKDLKDTFLRFPINMMRTRPKDAHPQKMSTGGDSRGWRKRGRK</sequence>
<evidence type="ECO:0000256" key="2">
    <source>
        <dbReference type="ARBA" id="ARBA00005278"/>
    </source>
</evidence>
<dbReference type="AlphaFoldDB" id="A0A0A5GDN9"/>
<keyword evidence="6" id="KW-1133">Transmembrane helix</keyword>
<comment type="similarity">
    <text evidence="2 4">Belongs to the GerABKA family.</text>
</comment>
<dbReference type="OrthoDB" id="9772630at2"/>
<comment type="caution">
    <text evidence="7">The sequence shown here is derived from an EMBL/GenBank/DDBJ whole genome shotgun (WGS) entry which is preliminary data.</text>
</comment>
<dbReference type="GO" id="GO:0009847">
    <property type="term" value="P:spore germination"/>
    <property type="evidence" value="ECO:0007669"/>
    <property type="project" value="UniProtKB-UniRule"/>
</dbReference>
<feature type="transmembrane region" description="Helical" evidence="6">
    <location>
        <begin position="270"/>
        <end position="292"/>
    </location>
</feature>
<keyword evidence="3 4" id="KW-0472">Membrane</keyword>
<keyword evidence="8" id="KW-1185">Reference proteome</keyword>
<evidence type="ECO:0000256" key="3">
    <source>
        <dbReference type="ARBA" id="ARBA00023136"/>
    </source>
</evidence>
<dbReference type="InterPro" id="IPR004995">
    <property type="entry name" value="Spore_Ger"/>
</dbReference>
<dbReference type="Pfam" id="PF03323">
    <property type="entry name" value="GerA"/>
    <property type="match status" value="1"/>
</dbReference>
<name>A0A0A5GDN9_9BACI</name>
<dbReference type="STRING" id="1385510.GCA_000425205_02481"/>
<protein>
    <submittedName>
        <fullName evidence="7">Spore germination protein GerKA</fullName>
    </submittedName>
</protein>
<feature type="region of interest" description="Disordered" evidence="5">
    <location>
        <begin position="458"/>
        <end position="481"/>
    </location>
</feature>
<dbReference type="PANTHER" id="PTHR22550:SF5">
    <property type="entry name" value="LEUCINE ZIPPER PROTEIN 4"/>
    <property type="match status" value="1"/>
</dbReference>
<dbReference type="GO" id="GO:0005886">
    <property type="term" value="C:plasma membrane"/>
    <property type="evidence" value="ECO:0007669"/>
    <property type="project" value="UniProtKB-SubCell"/>
</dbReference>
<feature type="transmembrane region" description="Helical" evidence="6">
    <location>
        <begin position="393"/>
        <end position="418"/>
    </location>
</feature>
<accession>A0A0A5GDN9</accession>
<dbReference type="eggNOG" id="COG0697">
    <property type="taxonomic scope" value="Bacteria"/>
</dbReference>
<dbReference type="Proteomes" id="UP000030528">
    <property type="component" value="Unassembled WGS sequence"/>
</dbReference>
<evidence type="ECO:0000313" key="7">
    <source>
        <dbReference type="EMBL" id="KGX91331.1"/>
    </source>
</evidence>
<dbReference type="PIRSF" id="PIRSF005690">
    <property type="entry name" value="GerBA"/>
    <property type="match status" value="1"/>
</dbReference>
<comment type="subcellular location">
    <subcellularLocation>
        <location evidence="4">Cell membrane</location>
    </subcellularLocation>
    <subcellularLocation>
        <location evidence="1">Membrane</location>
        <topology evidence="1">Multi-pass membrane protein</topology>
    </subcellularLocation>
</comment>
<dbReference type="EMBL" id="AVPE01000010">
    <property type="protein sequence ID" value="KGX91331.1"/>
    <property type="molecule type" value="Genomic_DNA"/>
</dbReference>
<evidence type="ECO:0000256" key="6">
    <source>
        <dbReference type="SAM" id="Phobius"/>
    </source>
</evidence>
<evidence type="ECO:0000256" key="1">
    <source>
        <dbReference type="ARBA" id="ARBA00004141"/>
    </source>
</evidence>
<gene>
    <name evidence="7" type="ORF">N781_04495</name>
</gene>